<accession>A0AAW0FQE2</accession>
<feature type="compositionally biased region" description="Polar residues" evidence="1">
    <location>
        <begin position="298"/>
        <end position="307"/>
    </location>
</feature>
<dbReference type="EMBL" id="JASBNA010000059">
    <property type="protein sequence ID" value="KAK7679482.1"/>
    <property type="molecule type" value="Genomic_DNA"/>
</dbReference>
<proteinExistence type="predicted"/>
<comment type="caution">
    <text evidence="2">The sequence shown here is derived from an EMBL/GenBank/DDBJ whole genome shotgun (WGS) entry which is preliminary data.</text>
</comment>
<evidence type="ECO:0000313" key="2">
    <source>
        <dbReference type="EMBL" id="KAK7679482.1"/>
    </source>
</evidence>
<sequence>MCPHPSLIDVEEGLSAYLSSKESWSVGTWKGESRLKAIPQDARERVDNEVSDGRCLIENVSPFRAVDYVHCYARKHKTEENLLTTLEWHWGMKYTHLNLDTRYNIFRAGASLHRMLDGDQWMLVPAEPDVITAFLNSLEKYRNRKWIPVRAKFPQFEPHTQFEYQFIPISKRMEEITISRQNSDKTPKQPSDVTVHIYPFTTISVKSHLHPKFVILEAGRKMHKLVKLMKLGGKYLRKNMVKEWVDDIRTAWPVVEKIERIYEAWMYRPNFGHIHEDPDFNPPYKPNDPDDDHRSIRTTRSNVTQPQKSKKRRRQEGSPTRQTRSQTGGAGPSRQHNHADAHSNTCSLSRRALRDLDEDVGKRIWTKKAIALWSAESAANGTEVEGLSL</sequence>
<dbReference type="AlphaFoldDB" id="A0AAW0FQE2"/>
<gene>
    <name evidence="2" type="ORF">QCA50_017536</name>
</gene>
<feature type="compositionally biased region" description="Polar residues" evidence="1">
    <location>
        <begin position="317"/>
        <end position="327"/>
    </location>
</feature>
<keyword evidence="3" id="KW-1185">Reference proteome</keyword>
<organism evidence="2 3">
    <name type="scientific">Cerrena zonata</name>
    <dbReference type="NCBI Taxonomy" id="2478898"/>
    <lineage>
        <taxon>Eukaryota</taxon>
        <taxon>Fungi</taxon>
        <taxon>Dikarya</taxon>
        <taxon>Basidiomycota</taxon>
        <taxon>Agaricomycotina</taxon>
        <taxon>Agaricomycetes</taxon>
        <taxon>Polyporales</taxon>
        <taxon>Cerrenaceae</taxon>
        <taxon>Cerrena</taxon>
    </lineage>
</organism>
<feature type="region of interest" description="Disordered" evidence="1">
    <location>
        <begin position="278"/>
        <end position="346"/>
    </location>
</feature>
<evidence type="ECO:0000313" key="3">
    <source>
        <dbReference type="Proteomes" id="UP001385951"/>
    </source>
</evidence>
<dbReference type="Proteomes" id="UP001385951">
    <property type="component" value="Unassembled WGS sequence"/>
</dbReference>
<reference evidence="2 3" key="1">
    <citation type="submission" date="2022-09" db="EMBL/GenBank/DDBJ databases">
        <authorList>
            <person name="Palmer J.M."/>
        </authorList>
    </citation>
    <scope>NUCLEOTIDE SEQUENCE [LARGE SCALE GENOMIC DNA]</scope>
    <source>
        <strain evidence="2 3">DSM 7382</strain>
    </source>
</reference>
<name>A0AAW0FQE2_9APHY</name>
<protein>
    <submittedName>
        <fullName evidence="2">Uncharacterized protein</fullName>
    </submittedName>
</protein>
<evidence type="ECO:0000256" key="1">
    <source>
        <dbReference type="SAM" id="MobiDB-lite"/>
    </source>
</evidence>